<gene>
    <name evidence="2" type="ordered locus">MTR_8g072860</name>
    <name evidence="3" type="ORF">MtrunA17_Chr8g0370081</name>
</gene>
<dbReference type="EnsemblPlants" id="AET03553">
    <property type="protein sequence ID" value="AET03553"/>
    <property type="gene ID" value="MTR_8g072860"/>
</dbReference>
<keyword evidence="5" id="KW-1185">Reference proteome</keyword>
<dbReference type="EMBL" id="CM001224">
    <property type="protein sequence ID" value="AET03553.1"/>
    <property type="molecule type" value="Genomic_DNA"/>
</dbReference>
<dbReference type="PaxDb" id="3880-AET03553"/>
<reference evidence="3" key="5">
    <citation type="journal article" date="2018" name="Nat. Plants">
        <title>Whole-genome landscape of Medicago truncatula symbiotic genes.</title>
        <authorList>
            <person name="Pecrix Y."/>
            <person name="Gamas P."/>
            <person name="Carrere S."/>
        </authorList>
    </citation>
    <scope>NUCLEOTIDE SEQUENCE</scope>
    <source>
        <tissue evidence="3">Leaves</tissue>
    </source>
</reference>
<reference evidence="2 5" key="2">
    <citation type="journal article" date="2014" name="BMC Genomics">
        <title>An improved genome release (version Mt4.0) for the model legume Medicago truncatula.</title>
        <authorList>
            <person name="Tang H."/>
            <person name="Krishnakumar V."/>
            <person name="Bidwell S."/>
            <person name="Rosen B."/>
            <person name="Chan A."/>
            <person name="Zhou S."/>
            <person name="Gentzbittel L."/>
            <person name="Childs K.L."/>
            <person name="Yandell M."/>
            <person name="Gundlach H."/>
            <person name="Mayer K.F."/>
            <person name="Schwartz D.C."/>
            <person name="Town C.D."/>
        </authorList>
    </citation>
    <scope>GENOME REANNOTATION</scope>
    <source>
        <strain evidence="4 5">cv. Jemalong A17</strain>
    </source>
</reference>
<dbReference type="Proteomes" id="UP000265566">
    <property type="component" value="Chromosome 8"/>
</dbReference>
<evidence type="ECO:0000313" key="3">
    <source>
        <dbReference type="EMBL" id="RHN41815.1"/>
    </source>
</evidence>
<dbReference type="EMBL" id="PSQE01000008">
    <property type="protein sequence ID" value="RHN41815.1"/>
    <property type="molecule type" value="Genomic_DNA"/>
</dbReference>
<feature type="compositionally biased region" description="Basic residues" evidence="1">
    <location>
        <begin position="155"/>
        <end position="169"/>
    </location>
</feature>
<dbReference type="HOGENOM" id="CLU_1580887_0_0_1"/>
<evidence type="ECO:0000313" key="5">
    <source>
        <dbReference type="Proteomes" id="UP000002051"/>
    </source>
</evidence>
<reference evidence="2 5" key="1">
    <citation type="journal article" date="2011" name="Nature">
        <title>The Medicago genome provides insight into the evolution of rhizobial symbioses.</title>
        <authorList>
            <person name="Young N.D."/>
            <person name="Debelle F."/>
            <person name="Oldroyd G.E."/>
            <person name="Geurts R."/>
            <person name="Cannon S.B."/>
            <person name="Udvardi M.K."/>
            <person name="Benedito V.A."/>
            <person name="Mayer K.F."/>
            <person name="Gouzy J."/>
            <person name="Schoof H."/>
            <person name="Van de Peer Y."/>
            <person name="Proost S."/>
            <person name="Cook D.R."/>
            <person name="Meyers B.C."/>
            <person name="Spannagl M."/>
            <person name="Cheung F."/>
            <person name="De Mita S."/>
            <person name="Krishnakumar V."/>
            <person name="Gundlach H."/>
            <person name="Zhou S."/>
            <person name="Mudge J."/>
            <person name="Bharti A.K."/>
            <person name="Murray J.D."/>
            <person name="Naoumkina M.A."/>
            <person name="Rosen B."/>
            <person name="Silverstein K.A."/>
            <person name="Tang H."/>
            <person name="Rombauts S."/>
            <person name="Zhao P.X."/>
            <person name="Zhou P."/>
            <person name="Barbe V."/>
            <person name="Bardou P."/>
            <person name="Bechner M."/>
            <person name="Bellec A."/>
            <person name="Berger A."/>
            <person name="Berges H."/>
            <person name="Bidwell S."/>
            <person name="Bisseling T."/>
            <person name="Choisne N."/>
            <person name="Couloux A."/>
            <person name="Denny R."/>
            <person name="Deshpande S."/>
            <person name="Dai X."/>
            <person name="Doyle J.J."/>
            <person name="Dudez A.M."/>
            <person name="Farmer A.D."/>
            <person name="Fouteau S."/>
            <person name="Franken C."/>
            <person name="Gibelin C."/>
            <person name="Gish J."/>
            <person name="Goldstein S."/>
            <person name="Gonzalez A.J."/>
            <person name="Green P.J."/>
            <person name="Hallab A."/>
            <person name="Hartog M."/>
            <person name="Hua A."/>
            <person name="Humphray S.J."/>
            <person name="Jeong D.H."/>
            <person name="Jing Y."/>
            <person name="Jocker A."/>
            <person name="Kenton S.M."/>
            <person name="Kim D.J."/>
            <person name="Klee K."/>
            <person name="Lai H."/>
            <person name="Lang C."/>
            <person name="Lin S."/>
            <person name="Macmil S.L."/>
            <person name="Magdelenat G."/>
            <person name="Matthews L."/>
            <person name="McCorrison J."/>
            <person name="Monaghan E.L."/>
            <person name="Mun J.H."/>
            <person name="Najar F.Z."/>
            <person name="Nicholson C."/>
            <person name="Noirot C."/>
            <person name="O'Bleness M."/>
            <person name="Paule C.R."/>
            <person name="Poulain J."/>
            <person name="Prion F."/>
            <person name="Qin B."/>
            <person name="Qu C."/>
            <person name="Retzel E.F."/>
            <person name="Riddle C."/>
            <person name="Sallet E."/>
            <person name="Samain S."/>
            <person name="Samson N."/>
            <person name="Sanders I."/>
            <person name="Saurat O."/>
            <person name="Scarpelli C."/>
            <person name="Schiex T."/>
            <person name="Segurens B."/>
            <person name="Severin A.J."/>
            <person name="Sherrier D.J."/>
            <person name="Shi R."/>
            <person name="Sims S."/>
            <person name="Singer S.R."/>
            <person name="Sinharoy S."/>
            <person name="Sterck L."/>
            <person name="Viollet A."/>
            <person name="Wang B.B."/>
            <person name="Wang K."/>
            <person name="Wang M."/>
            <person name="Wang X."/>
            <person name="Warfsmann J."/>
            <person name="Weissenbach J."/>
            <person name="White D.D."/>
            <person name="White J.D."/>
            <person name="Wiley G.B."/>
            <person name="Wincker P."/>
            <person name="Xing Y."/>
            <person name="Yang L."/>
            <person name="Yao Z."/>
            <person name="Ying F."/>
            <person name="Zhai J."/>
            <person name="Zhou L."/>
            <person name="Zuber A."/>
            <person name="Denarie J."/>
            <person name="Dixon R.A."/>
            <person name="May G.D."/>
            <person name="Schwartz D.C."/>
            <person name="Rogers J."/>
            <person name="Quetier F."/>
            <person name="Town C.D."/>
            <person name="Roe B.A."/>
        </authorList>
    </citation>
    <scope>NUCLEOTIDE SEQUENCE [LARGE SCALE GENOMIC DNA]</scope>
    <source>
        <strain evidence="2">A17</strain>
        <strain evidence="4 5">cv. Jemalong A17</strain>
    </source>
</reference>
<name>G7L8L9_MEDTR</name>
<dbReference type="Proteomes" id="UP000002051">
    <property type="component" value="Chromosome 8"/>
</dbReference>
<evidence type="ECO:0000313" key="6">
    <source>
        <dbReference type="Proteomes" id="UP000265566"/>
    </source>
</evidence>
<evidence type="ECO:0000313" key="2">
    <source>
        <dbReference type="EMBL" id="AET03553.1"/>
    </source>
</evidence>
<organism evidence="2 5">
    <name type="scientific">Medicago truncatula</name>
    <name type="common">Barrel medic</name>
    <name type="synonym">Medicago tribuloides</name>
    <dbReference type="NCBI Taxonomy" id="3880"/>
    <lineage>
        <taxon>Eukaryota</taxon>
        <taxon>Viridiplantae</taxon>
        <taxon>Streptophyta</taxon>
        <taxon>Embryophyta</taxon>
        <taxon>Tracheophyta</taxon>
        <taxon>Spermatophyta</taxon>
        <taxon>Magnoliopsida</taxon>
        <taxon>eudicotyledons</taxon>
        <taxon>Gunneridae</taxon>
        <taxon>Pentapetalae</taxon>
        <taxon>rosids</taxon>
        <taxon>fabids</taxon>
        <taxon>Fabales</taxon>
        <taxon>Fabaceae</taxon>
        <taxon>Papilionoideae</taxon>
        <taxon>50 kb inversion clade</taxon>
        <taxon>NPAAA clade</taxon>
        <taxon>Hologalegina</taxon>
        <taxon>IRL clade</taxon>
        <taxon>Trifolieae</taxon>
        <taxon>Medicago</taxon>
    </lineage>
</organism>
<accession>G7L8L9</accession>
<evidence type="ECO:0000313" key="4">
    <source>
        <dbReference type="EnsemblPlants" id="AET03553"/>
    </source>
</evidence>
<evidence type="ECO:0000256" key="1">
    <source>
        <dbReference type="SAM" id="MobiDB-lite"/>
    </source>
</evidence>
<proteinExistence type="predicted"/>
<sequence>MKPLTSCVTPEPPTSTVNNVDDYKYNYLTEALTSYPNCYTTEWDELFKNIKAPLCDDIFSYFFNPTKPLLPLDTPIPYQPQNIINVGDNEDSYKLVYDESNKQFIVVIISTPPTDSSVKQRKRVRRKNAQGVTNESDVAAPSSLETSQAANAAPNKKKNLPKSSSRKSQ</sequence>
<reference evidence="6" key="4">
    <citation type="journal article" date="2018" name="Nat. Plants">
        <title>Whole-genome landscape of Medicago truncatula symbiotic genes.</title>
        <authorList>
            <person name="Pecrix Y."/>
            <person name="Staton S.E."/>
            <person name="Sallet E."/>
            <person name="Lelandais-Briere C."/>
            <person name="Moreau S."/>
            <person name="Carrere S."/>
            <person name="Blein T."/>
            <person name="Jardinaud M.F."/>
            <person name="Latrasse D."/>
            <person name="Zouine M."/>
            <person name="Zahm M."/>
            <person name="Kreplak J."/>
            <person name="Mayjonade B."/>
            <person name="Satge C."/>
            <person name="Perez M."/>
            <person name="Cauet S."/>
            <person name="Marande W."/>
            <person name="Chantry-Darmon C."/>
            <person name="Lopez-Roques C."/>
            <person name="Bouchez O."/>
            <person name="Berard A."/>
            <person name="Debelle F."/>
            <person name="Munos S."/>
            <person name="Bendahmane A."/>
            <person name="Berges H."/>
            <person name="Niebel A."/>
            <person name="Buitink J."/>
            <person name="Frugier F."/>
            <person name="Benhamed M."/>
            <person name="Crespi M."/>
            <person name="Gouzy J."/>
            <person name="Gamas P."/>
        </authorList>
    </citation>
    <scope>NUCLEOTIDE SEQUENCE [LARGE SCALE GENOMIC DNA]</scope>
    <source>
        <strain evidence="6">cv. Jemalong A17</strain>
    </source>
</reference>
<dbReference type="Gramene" id="rna48177">
    <property type="protein sequence ID" value="RHN41815.1"/>
    <property type="gene ID" value="gene48177"/>
</dbReference>
<feature type="compositionally biased region" description="Basic residues" evidence="1">
    <location>
        <begin position="119"/>
        <end position="128"/>
    </location>
</feature>
<feature type="region of interest" description="Disordered" evidence="1">
    <location>
        <begin position="116"/>
        <end position="169"/>
    </location>
</feature>
<protein>
    <submittedName>
        <fullName evidence="2 4">Uncharacterized protein</fullName>
    </submittedName>
</protein>
<dbReference type="AlphaFoldDB" id="G7L8L9"/>
<reference evidence="4" key="3">
    <citation type="submission" date="2015-04" db="UniProtKB">
        <authorList>
            <consortium name="EnsemblPlants"/>
        </authorList>
    </citation>
    <scope>IDENTIFICATION</scope>
    <source>
        <strain evidence="4">cv. Jemalong A17</strain>
    </source>
</reference>